<dbReference type="AlphaFoldDB" id="A0A2J7TCD9"/>
<proteinExistence type="inferred from homology"/>
<dbReference type="InterPro" id="IPR050393">
    <property type="entry name" value="MFP_Efflux_Pump"/>
</dbReference>
<keyword evidence="2 5" id="KW-0812">Transmembrane</keyword>
<feature type="domain" description="Multidrug resistance protein MdtA-like barrel-sandwich hybrid" evidence="6">
    <location>
        <begin position="67"/>
        <end position="207"/>
    </location>
</feature>
<dbReference type="OrthoDB" id="9811754at2"/>
<dbReference type="InterPro" id="IPR058625">
    <property type="entry name" value="MdtA-like_BSH"/>
</dbReference>
<evidence type="ECO:0000256" key="1">
    <source>
        <dbReference type="ARBA" id="ARBA00009477"/>
    </source>
</evidence>
<dbReference type="Gene3D" id="2.40.50.100">
    <property type="match status" value="1"/>
</dbReference>
<evidence type="ECO:0008006" key="10">
    <source>
        <dbReference type="Google" id="ProtNLM"/>
    </source>
</evidence>
<dbReference type="InterPro" id="IPR058634">
    <property type="entry name" value="AaeA-lik-b-barrel"/>
</dbReference>
<dbReference type="EMBL" id="PDZR01000032">
    <property type="protein sequence ID" value="PNG24436.1"/>
    <property type="molecule type" value="Genomic_DNA"/>
</dbReference>
<dbReference type="GO" id="GO:0022857">
    <property type="term" value="F:transmembrane transporter activity"/>
    <property type="evidence" value="ECO:0007669"/>
    <property type="project" value="InterPro"/>
</dbReference>
<keyword evidence="4 5" id="KW-0472">Membrane</keyword>
<dbReference type="SUPFAM" id="SSF111369">
    <property type="entry name" value="HlyD-like secretion proteins"/>
    <property type="match status" value="1"/>
</dbReference>
<sequence length="327" mass="35196">MSEIPPKNIATPTSAQSAASPVPATPSAFGLFTVFVVLAGAVVLGWLAWRYYFDTPWTRDATVRVYTAQVAPQVSGQVTAVLVGDNQRIKKGDLLFRIDDRDYLIAARRAETALARAQAQMVNSQAEAARRDELSDAAVSPEVRQTFESEAEIAKAAYDSAMVDLDNARLNLNRVEVRSPVNGYVTNLLLQTGTYATIGQAAMTLVDSDSYWVSGYFEETQIARIRPGDPAEIILMGFPDQPIEGRVESLARGIMDPNATPGVAGLPAVNPVFTWVRLAQRIPVRITFDAAPKGVHLAAGMTATVHVLAQPRPDAGTASAPVMESAR</sequence>
<feature type="transmembrane region" description="Helical" evidence="5">
    <location>
        <begin position="28"/>
        <end position="49"/>
    </location>
</feature>
<evidence type="ECO:0000313" key="9">
    <source>
        <dbReference type="Proteomes" id="UP000236286"/>
    </source>
</evidence>
<dbReference type="NCBIfam" id="TIGR01730">
    <property type="entry name" value="RND_mfp"/>
    <property type="match status" value="1"/>
</dbReference>
<keyword evidence="3 5" id="KW-1133">Transmembrane helix</keyword>
<dbReference type="InterPro" id="IPR006143">
    <property type="entry name" value="RND_pump_MFP"/>
</dbReference>
<dbReference type="Gene3D" id="2.40.30.170">
    <property type="match status" value="1"/>
</dbReference>
<dbReference type="RefSeq" id="WP_102845228.1">
    <property type="nucleotide sequence ID" value="NZ_PDZR01000032.1"/>
</dbReference>
<dbReference type="Pfam" id="PF25963">
    <property type="entry name" value="Beta-barrel_AAEA"/>
    <property type="match status" value="1"/>
</dbReference>
<dbReference type="Pfam" id="PF25917">
    <property type="entry name" value="BSH_RND"/>
    <property type="match status" value="1"/>
</dbReference>
<feature type="domain" description="p-hydroxybenzoic acid efflux pump subunit AaeA-like beta-barrel" evidence="7">
    <location>
        <begin position="210"/>
        <end position="307"/>
    </location>
</feature>
<protein>
    <recommendedName>
        <fullName evidence="10">Efflux transporter periplasmic adaptor subunit</fullName>
    </recommendedName>
</protein>
<evidence type="ECO:0000256" key="4">
    <source>
        <dbReference type="ARBA" id="ARBA00023136"/>
    </source>
</evidence>
<organism evidence="8 9">
    <name type="scientific">Methylocella silvestris</name>
    <dbReference type="NCBI Taxonomy" id="199596"/>
    <lineage>
        <taxon>Bacteria</taxon>
        <taxon>Pseudomonadati</taxon>
        <taxon>Pseudomonadota</taxon>
        <taxon>Alphaproteobacteria</taxon>
        <taxon>Hyphomicrobiales</taxon>
        <taxon>Beijerinckiaceae</taxon>
        <taxon>Methylocella</taxon>
    </lineage>
</organism>
<evidence type="ECO:0000259" key="6">
    <source>
        <dbReference type="Pfam" id="PF25917"/>
    </source>
</evidence>
<name>A0A2J7TCD9_METSI</name>
<evidence type="ECO:0000256" key="2">
    <source>
        <dbReference type="ARBA" id="ARBA00022692"/>
    </source>
</evidence>
<evidence type="ECO:0000259" key="7">
    <source>
        <dbReference type="Pfam" id="PF25963"/>
    </source>
</evidence>
<dbReference type="Proteomes" id="UP000236286">
    <property type="component" value="Unassembled WGS sequence"/>
</dbReference>
<evidence type="ECO:0000256" key="5">
    <source>
        <dbReference type="SAM" id="Phobius"/>
    </source>
</evidence>
<evidence type="ECO:0000256" key="3">
    <source>
        <dbReference type="ARBA" id="ARBA00022989"/>
    </source>
</evidence>
<reference evidence="8 9" key="1">
    <citation type="submission" date="2017-10" db="EMBL/GenBank/DDBJ databases">
        <title>Genome announcement of Methylocella silvestris TVC from permafrost.</title>
        <authorList>
            <person name="Wang J."/>
            <person name="Geng K."/>
            <person name="Ul-Haque F."/>
            <person name="Crombie A.T."/>
            <person name="Street L.E."/>
            <person name="Wookey P.A."/>
            <person name="Murrell J.C."/>
            <person name="Pratscher J."/>
        </authorList>
    </citation>
    <scope>NUCLEOTIDE SEQUENCE [LARGE SCALE GENOMIC DNA]</scope>
    <source>
        <strain evidence="8 9">TVC</strain>
    </source>
</reference>
<comment type="similarity">
    <text evidence="1">Belongs to the membrane fusion protein (MFP) (TC 8.A.1) family.</text>
</comment>
<comment type="caution">
    <text evidence="8">The sequence shown here is derived from an EMBL/GenBank/DDBJ whole genome shotgun (WGS) entry which is preliminary data.</text>
</comment>
<accession>A0A2J7TCD9</accession>
<dbReference type="GO" id="GO:0016020">
    <property type="term" value="C:membrane"/>
    <property type="evidence" value="ECO:0007669"/>
    <property type="project" value="InterPro"/>
</dbReference>
<evidence type="ECO:0000313" key="8">
    <source>
        <dbReference type="EMBL" id="PNG24436.1"/>
    </source>
</evidence>
<gene>
    <name evidence="8" type="ORF">CR492_18615</name>
</gene>
<dbReference type="PANTHER" id="PTHR30367">
    <property type="entry name" value="P-HYDROXYBENZOIC ACID EFFLUX PUMP SUBUNIT AAEA-RELATED"/>
    <property type="match status" value="1"/>
</dbReference>
<dbReference type="PANTHER" id="PTHR30367:SF1">
    <property type="entry name" value="MULTIDRUG RESISTANCE PROTEIN MDTN"/>
    <property type="match status" value="1"/>
</dbReference>